<dbReference type="InterPro" id="IPR006162">
    <property type="entry name" value="Ppantetheine_attach_site"/>
</dbReference>
<evidence type="ECO:0000256" key="2">
    <source>
        <dbReference type="ARBA" id="ARBA00022553"/>
    </source>
</evidence>
<dbReference type="PANTHER" id="PTHR43775">
    <property type="entry name" value="FATTY ACID SYNTHASE"/>
    <property type="match status" value="1"/>
</dbReference>
<sequence>MRANGRAPHVLTGLVGGRFRPAARSGAGESDTPATRLAALPDEERRPALLRIVSSEVATVLGHTNTDLVTAERSFMELGFDSMTAVELRNRLSGAIDGQLPATVVFDHPTPAALTEFLMSLTGGSSQRGVLAELDALESALSGVAADDEQTRDAVAARLQVLLSRLNGAGGDAAEEEAKVAETLGSASASEIFDFIDTQLGRSAN</sequence>
<dbReference type="GO" id="GO:0004312">
    <property type="term" value="F:fatty acid synthase activity"/>
    <property type="evidence" value="ECO:0007669"/>
    <property type="project" value="TreeGrafter"/>
</dbReference>
<evidence type="ECO:0000256" key="1">
    <source>
        <dbReference type="ARBA" id="ARBA00022450"/>
    </source>
</evidence>
<dbReference type="AlphaFoldDB" id="A0A1W7D7I5"/>
<dbReference type="GO" id="GO:0031177">
    <property type="term" value="F:phosphopantetheine binding"/>
    <property type="evidence" value="ECO:0007669"/>
    <property type="project" value="InterPro"/>
</dbReference>
<reference evidence="6 7" key="1">
    <citation type="submission" date="2017-05" db="EMBL/GenBank/DDBJ databases">
        <title>Complete genome sequence of Streptomyces sp. SCSIO 03032 revealed the diverse biosynthetic pathways for its bioactive secondary metabolites.</title>
        <authorList>
            <person name="Ma L."/>
            <person name="Zhu Y."/>
            <person name="Zhang W."/>
            <person name="Zhang G."/>
            <person name="Tian X."/>
            <person name="Zhang S."/>
            <person name="Zhang C."/>
        </authorList>
    </citation>
    <scope>NUCLEOTIDE SEQUENCE [LARGE SCALE GENOMIC DNA]</scope>
    <source>
        <strain evidence="6 7">SCSIO 03032</strain>
    </source>
</reference>
<dbReference type="FunFam" id="1.10.1200.10:FF:000007">
    <property type="entry name" value="Probable polyketide synthase pks17"/>
    <property type="match status" value="1"/>
</dbReference>
<evidence type="ECO:0000256" key="4">
    <source>
        <dbReference type="ARBA" id="ARBA00023268"/>
    </source>
</evidence>
<dbReference type="InterPro" id="IPR036736">
    <property type="entry name" value="ACP-like_sf"/>
</dbReference>
<evidence type="ECO:0000313" key="7">
    <source>
        <dbReference type="Proteomes" id="UP000194218"/>
    </source>
</evidence>
<keyword evidence="1" id="KW-0596">Phosphopantetheine</keyword>
<evidence type="ECO:0000256" key="3">
    <source>
        <dbReference type="ARBA" id="ARBA00022679"/>
    </source>
</evidence>
<dbReference type="EMBL" id="CP021121">
    <property type="protein sequence ID" value="ARQ72550.1"/>
    <property type="molecule type" value="Genomic_DNA"/>
</dbReference>
<dbReference type="Gene3D" id="1.10.1200.10">
    <property type="entry name" value="ACP-like"/>
    <property type="match status" value="1"/>
</dbReference>
<keyword evidence="3" id="KW-0808">Transferase</keyword>
<dbReference type="Pfam" id="PF00550">
    <property type="entry name" value="PP-binding"/>
    <property type="match status" value="1"/>
</dbReference>
<organism evidence="6 7">
    <name type="scientific">Streptomyces marincola</name>
    <dbReference type="NCBI Taxonomy" id="2878388"/>
    <lineage>
        <taxon>Bacteria</taxon>
        <taxon>Bacillati</taxon>
        <taxon>Actinomycetota</taxon>
        <taxon>Actinomycetes</taxon>
        <taxon>Kitasatosporales</taxon>
        <taxon>Streptomycetaceae</taxon>
        <taxon>Streptomyces</taxon>
    </lineage>
</organism>
<dbReference type="Proteomes" id="UP000194218">
    <property type="component" value="Chromosome"/>
</dbReference>
<gene>
    <name evidence="6" type="ORF">CAG99_21510</name>
</gene>
<dbReference type="PROSITE" id="PS00012">
    <property type="entry name" value="PHOSPHOPANTETHEINE"/>
    <property type="match status" value="1"/>
</dbReference>
<dbReference type="GO" id="GO:0017000">
    <property type="term" value="P:antibiotic biosynthetic process"/>
    <property type="evidence" value="ECO:0007669"/>
    <property type="project" value="UniProtKB-ARBA"/>
</dbReference>
<dbReference type="SMART" id="SM00823">
    <property type="entry name" value="PKS_PP"/>
    <property type="match status" value="1"/>
</dbReference>
<dbReference type="GO" id="GO:0006633">
    <property type="term" value="P:fatty acid biosynthetic process"/>
    <property type="evidence" value="ECO:0007669"/>
    <property type="project" value="TreeGrafter"/>
</dbReference>
<feature type="domain" description="Carrier" evidence="5">
    <location>
        <begin position="47"/>
        <end position="122"/>
    </location>
</feature>
<keyword evidence="4" id="KW-0511">Multifunctional enzyme</keyword>
<dbReference type="InterPro" id="IPR020806">
    <property type="entry name" value="PKS_PP-bd"/>
</dbReference>
<dbReference type="InterPro" id="IPR009081">
    <property type="entry name" value="PP-bd_ACP"/>
</dbReference>
<evidence type="ECO:0000313" key="6">
    <source>
        <dbReference type="EMBL" id="ARQ72550.1"/>
    </source>
</evidence>
<dbReference type="SMART" id="SM01294">
    <property type="entry name" value="PKS_PP_betabranch"/>
    <property type="match status" value="1"/>
</dbReference>
<dbReference type="KEGG" id="smao:CAG99_21510"/>
<dbReference type="SUPFAM" id="SSF47336">
    <property type="entry name" value="ACP-like"/>
    <property type="match status" value="1"/>
</dbReference>
<keyword evidence="7" id="KW-1185">Reference proteome</keyword>
<dbReference type="PANTHER" id="PTHR43775:SF51">
    <property type="entry name" value="INACTIVE PHENOLPHTHIOCEROL SYNTHESIS POLYKETIDE SYNTHASE TYPE I PKS1-RELATED"/>
    <property type="match status" value="1"/>
</dbReference>
<accession>A0A1W7D7I5</accession>
<dbReference type="InterPro" id="IPR050091">
    <property type="entry name" value="PKS_NRPS_Biosynth_Enz"/>
</dbReference>
<dbReference type="PROSITE" id="PS50075">
    <property type="entry name" value="CARRIER"/>
    <property type="match status" value="1"/>
</dbReference>
<proteinExistence type="predicted"/>
<keyword evidence="2" id="KW-0597">Phosphoprotein</keyword>
<protein>
    <recommendedName>
        <fullName evidence="5">Carrier domain-containing protein</fullName>
    </recommendedName>
</protein>
<name>A0A1W7D7I5_9ACTN</name>
<evidence type="ECO:0000259" key="5">
    <source>
        <dbReference type="PROSITE" id="PS50075"/>
    </source>
</evidence>